<feature type="domain" description="Galectin" evidence="3">
    <location>
        <begin position="6"/>
        <end position="146"/>
    </location>
</feature>
<keyword evidence="4" id="KW-1185">Reference proteome</keyword>
<sequence length="148" mass="17162">MPDVQFFAVLPQQNRQVSKIRLHGTLDPNAEQFSVNFVNDRTCIAQQNIAYHFKEIVSTYPQVLIEDYKENGEWQDYQEKELSAFDATAFALEFSLNYETNQIHAYNIQDDGVNILSSYDVQVPLQHIQALQVWGNVDKVTELTLLYE</sequence>
<evidence type="ECO:0000259" key="3">
    <source>
        <dbReference type="PROSITE" id="PS51304"/>
    </source>
</evidence>
<dbReference type="Pfam" id="PF00337">
    <property type="entry name" value="Gal-bind_lectin"/>
    <property type="match status" value="1"/>
</dbReference>
<keyword evidence="1 2" id="KW-0430">Lectin</keyword>
<dbReference type="InterPro" id="IPR001079">
    <property type="entry name" value="Galectin_CRD"/>
</dbReference>
<evidence type="ECO:0000313" key="4">
    <source>
        <dbReference type="Proteomes" id="UP000504634"/>
    </source>
</evidence>
<dbReference type="PROSITE" id="PS51304">
    <property type="entry name" value="GALECTIN"/>
    <property type="match status" value="1"/>
</dbReference>
<dbReference type="RefSeq" id="XP_030374523.1">
    <property type="nucleotide sequence ID" value="XM_030518663.1"/>
</dbReference>
<dbReference type="AlphaFoldDB" id="A0A6J2THE0"/>
<evidence type="ECO:0000256" key="1">
    <source>
        <dbReference type="ARBA" id="ARBA00022734"/>
    </source>
</evidence>
<name>A0A6J2THE0_DROLE</name>
<dbReference type="InterPro" id="IPR013320">
    <property type="entry name" value="ConA-like_dom_sf"/>
</dbReference>
<dbReference type="SUPFAM" id="SSF49899">
    <property type="entry name" value="Concanavalin A-like lectins/glucanases"/>
    <property type="match status" value="1"/>
</dbReference>
<dbReference type="Proteomes" id="UP000504634">
    <property type="component" value="Unplaced"/>
</dbReference>
<proteinExistence type="predicted"/>
<protein>
    <recommendedName>
        <fullName evidence="2">Galectin</fullName>
    </recommendedName>
</protein>
<accession>A0A6J2THE0</accession>
<dbReference type="Gene3D" id="2.60.120.200">
    <property type="match status" value="1"/>
</dbReference>
<evidence type="ECO:0000256" key="2">
    <source>
        <dbReference type="RuleBase" id="RU102079"/>
    </source>
</evidence>
<gene>
    <name evidence="5" type="primary">LOC115624074</name>
</gene>
<evidence type="ECO:0000313" key="5">
    <source>
        <dbReference type="RefSeq" id="XP_030374523.1"/>
    </source>
</evidence>
<reference evidence="5" key="1">
    <citation type="submission" date="2025-08" db="UniProtKB">
        <authorList>
            <consortium name="RefSeq"/>
        </authorList>
    </citation>
    <scope>IDENTIFICATION</scope>
    <source>
        <strain evidence="5">11010-0011.00</strain>
        <tissue evidence="5">Whole body</tissue>
    </source>
</reference>
<organism evidence="4 5">
    <name type="scientific">Drosophila lebanonensis</name>
    <name type="common">Fruit fly</name>
    <name type="synonym">Scaptodrosophila lebanonensis</name>
    <dbReference type="NCBI Taxonomy" id="7225"/>
    <lineage>
        <taxon>Eukaryota</taxon>
        <taxon>Metazoa</taxon>
        <taxon>Ecdysozoa</taxon>
        <taxon>Arthropoda</taxon>
        <taxon>Hexapoda</taxon>
        <taxon>Insecta</taxon>
        <taxon>Pterygota</taxon>
        <taxon>Neoptera</taxon>
        <taxon>Endopterygota</taxon>
        <taxon>Diptera</taxon>
        <taxon>Brachycera</taxon>
        <taxon>Muscomorpha</taxon>
        <taxon>Ephydroidea</taxon>
        <taxon>Drosophilidae</taxon>
        <taxon>Scaptodrosophila</taxon>
    </lineage>
</organism>
<dbReference type="GeneID" id="115624074"/>
<dbReference type="GO" id="GO:0030246">
    <property type="term" value="F:carbohydrate binding"/>
    <property type="evidence" value="ECO:0007669"/>
    <property type="project" value="UniProtKB-UniRule"/>
</dbReference>